<evidence type="ECO:0000256" key="5">
    <source>
        <dbReference type="ARBA" id="ARBA00022833"/>
    </source>
</evidence>
<keyword evidence="6" id="KW-0805">Transcription regulation</keyword>
<evidence type="ECO:0000256" key="2">
    <source>
        <dbReference type="ARBA" id="ARBA00006177"/>
    </source>
</evidence>
<dbReference type="InterPro" id="IPR006612">
    <property type="entry name" value="THAP_Znf"/>
</dbReference>
<evidence type="ECO:0000256" key="1">
    <source>
        <dbReference type="ARBA" id="ARBA00004642"/>
    </source>
</evidence>
<name>A0A5E4MM05_9HEMI</name>
<dbReference type="GO" id="GO:0008270">
    <property type="term" value="F:zinc ion binding"/>
    <property type="evidence" value="ECO:0007669"/>
    <property type="project" value="UniProtKB-KW"/>
</dbReference>
<evidence type="ECO:0000313" key="16">
    <source>
        <dbReference type="Proteomes" id="UP000325440"/>
    </source>
</evidence>
<dbReference type="EMBL" id="CABPRJ010000966">
    <property type="protein sequence ID" value="VVC33287.1"/>
    <property type="molecule type" value="Genomic_DNA"/>
</dbReference>
<dbReference type="GO" id="GO:0005654">
    <property type="term" value="C:nucleoplasm"/>
    <property type="evidence" value="ECO:0007669"/>
    <property type="project" value="UniProtKB-SubCell"/>
</dbReference>
<dbReference type="InterPro" id="IPR026516">
    <property type="entry name" value="THAP1/10"/>
</dbReference>
<evidence type="ECO:0000256" key="7">
    <source>
        <dbReference type="ARBA" id="ARBA00023054"/>
    </source>
</evidence>
<dbReference type="OrthoDB" id="509821at2759"/>
<feature type="coiled-coil region" evidence="13">
    <location>
        <begin position="197"/>
        <end position="231"/>
    </location>
</feature>
<dbReference type="SUPFAM" id="SSF57716">
    <property type="entry name" value="Glucocorticoid receptor-like (DNA-binding domain)"/>
    <property type="match status" value="1"/>
</dbReference>
<sequence length="304" mass="34035">MPSCIVCGRSDNAIAKATGITFHRFPAKESTRVKWNNFLLVNALNPENVIKTSLVCSLHFDKCCFILHNKKRKLLQKHAVPSIIVGRIKYAKQIYPETLMALTQDVEIDSVSNSIGSTSSTKNALSFNRKLVKISKSDLKVDGVSLLNEPITSNTSCTTSSIIPMTNKIETIETSFIAASEVSNDDTSRRMFLEHGIHQLSREIKIQNEKLRSLQQVLKRQNKKIANLTTIIDDQTYQKLVIRANDVHNLNTENCIEDISSTVSVNVLNKNIHGCISDKVSQDENLIDVNAFIMDHDYIGCQSD</sequence>
<dbReference type="SMART" id="SM00692">
    <property type="entry name" value="DM3"/>
    <property type="match status" value="1"/>
</dbReference>
<evidence type="ECO:0000256" key="12">
    <source>
        <dbReference type="PROSITE-ProRule" id="PRU00309"/>
    </source>
</evidence>
<dbReference type="PANTHER" id="PTHR46600:SF1">
    <property type="entry name" value="THAP DOMAIN-CONTAINING PROTEIN 1"/>
    <property type="match status" value="1"/>
</dbReference>
<dbReference type="Gene3D" id="6.20.210.20">
    <property type="entry name" value="THAP domain"/>
    <property type="match status" value="1"/>
</dbReference>
<keyword evidence="8 12" id="KW-0238">DNA-binding</keyword>
<organism evidence="15 16">
    <name type="scientific">Cinara cedri</name>
    <dbReference type="NCBI Taxonomy" id="506608"/>
    <lineage>
        <taxon>Eukaryota</taxon>
        <taxon>Metazoa</taxon>
        <taxon>Ecdysozoa</taxon>
        <taxon>Arthropoda</taxon>
        <taxon>Hexapoda</taxon>
        <taxon>Insecta</taxon>
        <taxon>Pterygota</taxon>
        <taxon>Neoptera</taxon>
        <taxon>Paraneoptera</taxon>
        <taxon>Hemiptera</taxon>
        <taxon>Sternorrhyncha</taxon>
        <taxon>Aphidomorpha</taxon>
        <taxon>Aphidoidea</taxon>
        <taxon>Aphididae</taxon>
        <taxon>Lachninae</taxon>
        <taxon>Cinara</taxon>
    </lineage>
</organism>
<keyword evidence="5" id="KW-0862">Zinc</keyword>
<proteinExistence type="inferred from homology"/>
<dbReference type="SMART" id="SM00980">
    <property type="entry name" value="THAP"/>
    <property type="match status" value="1"/>
</dbReference>
<dbReference type="GO" id="GO:0043565">
    <property type="term" value="F:sequence-specific DNA binding"/>
    <property type="evidence" value="ECO:0007669"/>
    <property type="project" value="InterPro"/>
</dbReference>
<dbReference type="AlphaFoldDB" id="A0A5E4MM05"/>
<keyword evidence="11" id="KW-0131">Cell cycle</keyword>
<reference evidence="15 16" key="1">
    <citation type="submission" date="2019-08" db="EMBL/GenBank/DDBJ databases">
        <authorList>
            <person name="Alioto T."/>
            <person name="Alioto T."/>
            <person name="Gomez Garrido J."/>
        </authorList>
    </citation>
    <scope>NUCLEOTIDE SEQUENCE [LARGE SCALE GENOMIC DNA]</scope>
</reference>
<gene>
    <name evidence="15" type="ORF">CINCED_3A007667</name>
</gene>
<accession>A0A5E4MM05</accession>
<feature type="domain" description="THAP-type" evidence="14">
    <location>
        <begin position="1"/>
        <end position="84"/>
    </location>
</feature>
<dbReference type="Pfam" id="PF05485">
    <property type="entry name" value="THAP"/>
    <property type="match status" value="1"/>
</dbReference>
<dbReference type="Proteomes" id="UP000325440">
    <property type="component" value="Unassembled WGS sequence"/>
</dbReference>
<keyword evidence="9" id="KW-0804">Transcription</keyword>
<evidence type="ECO:0000256" key="6">
    <source>
        <dbReference type="ARBA" id="ARBA00023015"/>
    </source>
</evidence>
<evidence type="ECO:0000256" key="8">
    <source>
        <dbReference type="ARBA" id="ARBA00023125"/>
    </source>
</evidence>
<protein>
    <submittedName>
        <fullName evidence="15">Zinc finger, C2CH-type</fullName>
    </submittedName>
</protein>
<evidence type="ECO:0000259" key="14">
    <source>
        <dbReference type="PROSITE" id="PS50950"/>
    </source>
</evidence>
<comment type="subcellular location">
    <subcellularLocation>
        <location evidence="1">Nucleus</location>
        <location evidence="1">Nucleoplasm</location>
    </subcellularLocation>
</comment>
<evidence type="ECO:0000256" key="11">
    <source>
        <dbReference type="ARBA" id="ARBA00023306"/>
    </source>
</evidence>
<dbReference type="PANTHER" id="PTHR46600">
    <property type="entry name" value="THAP DOMAIN-CONTAINING"/>
    <property type="match status" value="1"/>
</dbReference>
<evidence type="ECO:0000256" key="9">
    <source>
        <dbReference type="ARBA" id="ARBA00023163"/>
    </source>
</evidence>
<keyword evidence="10" id="KW-0539">Nucleus</keyword>
<evidence type="ECO:0000313" key="15">
    <source>
        <dbReference type="EMBL" id="VVC33287.1"/>
    </source>
</evidence>
<keyword evidence="3" id="KW-0479">Metal-binding</keyword>
<comment type="similarity">
    <text evidence="2">Belongs to the THAP1 family.</text>
</comment>
<keyword evidence="7 13" id="KW-0175">Coiled coil</keyword>
<dbReference type="InterPro" id="IPR038441">
    <property type="entry name" value="THAP_Znf_sf"/>
</dbReference>
<keyword evidence="16" id="KW-1185">Reference proteome</keyword>
<evidence type="ECO:0000256" key="4">
    <source>
        <dbReference type="ARBA" id="ARBA00022771"/>
    </source>
</evidence>
<keyword evidence="4 12" id="KW-0863">Zinc-finger</keyword>
<dbReference type="PROSITE" id="PS50950">
    <property type="entry name" value="ZF_THAP"/>
    <property type="match status" value="1"/>
</dbReference>
<evidence type="ECO:0000256" key="3">
    <source>
        <dbReference type="ARBA" id="ARBA00022723"/>
    </source>
</evidence>
<evidence type="ECO:0000256" key="13">
    <source>
        <dbReference type="SAM" id="Coils"/>
    </source>
</evidence>
<evidence type="ECO:0000256" key="10">
    <source>
        <dbReference type="ARBA" id="ARBA00023242"/>
    </source>
</evidence>